<feature type="compositionally biased region" description="Polar residues" evidence="1">
    <location>
        <begin position="1"/>
        <end position="13"/>
    </location>
</feature>
<feature type="region of interest" description="Disordered" evidence="1">
    <location>
        <begin position="1"/>
        <end position="69"/>
    </location>
</feature>
<reference evidence="2 3" key="1">
    <citation type="submission" date="2020-08" db="EMBL/GenBank/DDBJ databases">
        <title>Sequencing the genomes of 1000 actinobacteria strains.</title>
        <authorList>
            <person name="Klenk H.-P."/>
        </authorList>
    </citation>
    <scope>NUCLEOTIDE SEQUENCE [LARGE SCALE GENOMIC DNA]</scope>
    <source>
        <strain evidence="2 3">DSM 43675</strain>
    </source>
</reference>
<dbReference type="EMBL" id="JACHMQ010000001">
    <property type="protein sequence ID" value="MBB6395614.1"/>
    <property type="molecule type" value="Genomic_DNA"/>
</dbReference>
<accession>A0A7X0KYY9</accession>
<evidence type="ECO:0000313" key="2">
    <source>
        <dbReference type="EMBL" id="MBB6395614.1"/>
    </source>
</evidence>
<dbReference type="AlphaFoldDB" id="A0A7X0KYY9"/>
<gene>
    <name evidence="2" type="ORF">BKA00_002528</name>
</gene>
<feature type="compositionally biased region" description="Basic and acidic residues" evidence="1">
    <location>
        <begin position="27"/>
        <end position="55"/>
    </location>
</feature>
<evidence type="ECO:0000256" key="1">
    <source>
        <dbReference type="SAM" id="MobiDB-lite"/>
    </source>
</evidence>
<organism evidence="2 3">
    <name type="scientific">Actinomadura coerulea</name>
    <dbReference type="NCBI Taxonomy" id="46159"/>
    <lineage>
        <taxon>Bacteria</taxon>
        <taxon>Bacillati</taxon>
        <taxon>Actinomycetota</taxon>
        <taxon>Actinomycetes</taxon>
        <taxon>Streptosporangiales</taxon>
        <taxon>Thermomonosporaceae</taxon>
        <taxon>Actinomadura</taxon>
    </lineage>
</organism>
<evidence type="ECO:0000313" key="3">
    <source>
        <dbReference type="Proteomes" id="UP000546324"/>
    </source>
</evidence>
<proteinExistence type="predicted"/>
<comment type="caution">
    <text evidence="2">The sequence shown here is derived from an EMBL/GenBank/DDBJ whole genome shotgun (WGS) entry which is preliminary data.</text>
</comment>
<keyword evidence="3" id="KW-1185">Reference proteome</keyword>
<dbReference type="Proteomes" id="UP000546324">
    <property type="component" value="Unassembled WGS sequence"/>
</dbReference>
<name>A0A7X0KYY9_9ACTN</name>
<protein>
    <submittedName>
        <fullName evidence="2">Uncharacterized protein</fullName>
    </submittedName>
</protein>
<dbReference type="RefSeq" id="WP_185025085.1">
    <property type="nucleotide sequence ID" value="NZ_JACHMQ010000001.1"/>
</dbReference>
<sequence length="87" mass="9690">MLDFLRTSNTTGRQEAEQAHTQAARGALHEEINPITDRESRALREQEPAPGRNEHGFTGAPSARGDRQTIARVASPTFRNAWVGHER</sequence>